<protein>
    <recommendedName>
        <fullName evidence="5">DNA primase</fullName>
    </recommendedName>
</protein>
<dbReference type="InterPro" id="IPR015330">
    <property type="entry name" value="DNA_primase/pol_bifunc_N"/>
</dbReference>
<dbReference type="CDD" id="cd04859">
    <property type="entry name" value="Prim_Pol"/>
    <property type="match status" value="1"/>
</dbReference>
<accession>A0A2K9EEN0</accession>
<dbReference type="AlphaFoldDB" id="A0A2K9EEN0"/>
<feature type="domain" description="Primase C-terminal 1" evidence="1">
    <location>
        <begin position="201"/>
        <end position="267"/>
    </location>
</feature>
<dbReference type="Pfam" id="PF09250">
    <property type="entry name" value="Prim-Pol"/>
    <property type="match status" value="1"/>
</dbReference>
<gene>
    <name evidence="3" type="ORF">HVS_01910</name>
</gene>
<dbReference type="EMBL" id="CP025197">
    <property type="protein sequence ID" value="AUG56343.1"/>
    <property type="molecule type" value="Genomic_DNA"/>
</dbReference>
<dbReference type="SMART" id="SM00942">
    <property type="entry name" value="PriCT_1"/>
    <property type="match status" value="1"/>
</dbReference>
<dbReference type="Proteomes" id="UP000233534">
    <property type="component" value="Chromosome"/>
</dbReference>
<dbReference type="KEGG" id="hsc:HVS_01910"/>
<organism evidence="3 4">
    <name type="scientific">Acetivibrio saccincola</name>
    <dbReference type="NCBI Taxonomy" id="1677857"/>
    <lineage>
        <taxon>Bacteria</taxon>
        <taxon>Bacillati</taxon>
        <taxon>Bacillota</taxon>
        <taxon>Clostridia</taxon>
        <taxon>Eubacteriales</taxon>
        <taxon>Oscillospiraceae</taxon>
        <taxon>Acetivibrio</taxon>
    </lineage>
</organism>
<evidence type="ECO:0008006" key="5">
    <source>
        <dbReference type="Google" id="ProtNLM"/>
    </source>
</evidence>
<evidence type="ECO:0000313" key="3">
    <source>
        <dbReference type="EMBL" id="AUG56343.1"/>
    </source>
</evidence>
<reference evidence="3 4" key="1">
    <citation type="submission" date="2017-12" db="EMBL/GenBank/DDBJ databases">
        <title>Complete genome sequence of Herbivorax saccincola GGR1, a novel Cellulosome-producing hydrolytic bacterium in a thermophilic biogas plant, established by Illumina and Nanopore MinION sequencing.</title>
        <authorList>
            <person name="Pechtl A."/>
            <person name="Ruckert C."/>
            <person name="Koeck D.E."/>
            <person name="Maus I."/>
            <person name="Winkler A."/>
            <person name="Kalinowski J."/>
            <person name="Puhler A."/>
            <person name="Schwarz W.W."/>
            <person name="Zverlov V.V."/>
            <person name="Schluter A."/>
            <person name="Liebl W."/>
        </authorList>
    </citation>
    <scope>NUCLEOTIDE SEQUENCE [LARGE SCALE GENOMIC DNA]</scope>
    <source>
        <strain evidence="4">SR1</strain>
    </source>
</reference>
<dbReference type="RefSeq" id="WP_101298759.1">
    <property type="nucleotide sequence ID" value="NZ_CP025197.1"/>
</dbReference>
<dbReference type="SMART" id="SM00943">
    <property type="entry name" value="Prim-Pol"/>
    <property type="match status" value="1"/>
</dbReference>
<name>A0A2K9EEN0_9FIRM</name>
<keyword evidence="4" id="KW-1185">Reference proteome</keyword>
<dbReference type="SUPFAM" id="SSF56747">
    <property type="entry name" value="Prim-pol domain"/>
    <property type="match status" value="1"/>
</dbReference>
<evidence type="ECO:0000259" key="2">
    <source>
        <dbReference type="SMART" id="SM00943"/>
    </source>
</evidence>
<evidence type="ECO:0000259" key="1">
    <source>
        <dbReference type="SMART" id="SM00942"/>
    </source>
</evidence>
<dbReference type="InterPro" id="IPR014820">
    <property type="entry name" value="PriCT_1"/>
</dbReference>
<sequence>MKKTMMDAVLKYAEAYIPVIPLHWICEDGSCSCKKGQQCDSKGKHPLYSSWYKNSTSDIEQIRKWWTKTPNANIGIPTGEKSDWLVLDVDDGGDETISALEATHGKLPDTVTAVTGGGGRYYVFKYPQGRSIPNKTKFAPGLDTRSTGSLIVVAPSIHVSDNRYEWIKDHSPFDRTPVEALAWLLKLMERVEVLLTPFEGSSIIAEIKEGNRNSTLTSLAGTMRGREMTEESIYAALLAENNARCNPPLDEAEVRKIAHSVSRYQPNLTGKKHYH</sequence>
<feature type="domain" description="DNA primase/polymerase bifunctional N-terminal" evidence="2">
    <location>
        <begin position="9"/>
        <end position="184"/>
    </location>
</feature>
<dbReference type="Pfam" id="PF08708">
    <property type="entry name" value="PriCT_1"/>
    <property type="match status" value="1"/>
</dbReference>
<proteinExistence type="predicted"/>
<evidence type="ECO:0000313" key="4">
    <source>
        <dbReference type="Proteomes" id="UP000233534"/>
    </source>
</evidence>